<keyword evidence="4 8" id="KW-0808">Transferase</keyword>
<feature type="transmembrane region" description="Helical" evidence="8">
    <location>
        <begin position="57"/>
        <end position="77"/>
    </location>
</feature>
<feature type="binding site" evidence="8">
    <location>
        <position position="140"/>
    </location>
    <ligand>
        <name>a 1,2-diacyl-sn-glycero-3-phospho-(1'-sn-glycerol)</name>
        <dbReference type="ChEBI" id="CHEBI:64716"/>
    </ligand>
</feature>
<dbReference type="AlphaFoldDB" id="A0A2K1PXK4"/>
<reference evidence="9 10" key="1">
    <citation type="submission" date="2017-08" db="EMBL/GenBank/DDBJ databases">
        <title>Lysobacter sylvestris genome.</title>
        <authorList>
            <person name="Zhang D.-C."/>
            <person name="Albuquerque L."/>
            <person name="Franca L."/>
            <person name="Froufe H.J.C."/>
            <person name="Barroso C."/>
            <person name="Egas C."/>
            <person name="Da Costa M."/>
            <person name="Margesin R."/>
        </authorList>
    </citation>
    <scope>NUCLEOTIDE SEQUENCE [LARGE SCALE GENOMIC DNA]</scope>
    <source>
        <strain evidence="9 10">AM20-91</strain>
    </source>
</reference>
<comment type="subcellular location">
    <subcellularLocation>
        <location evidence="8">Cell membrane</location>
        <topology evidence="8">Multi-pass membrane protein</topology>
    </subcellularLocation>
</comment>
<dbReference type="OrthoDB" id="871140at2"/>
<dbReference type="NCBIfam" id="TIGR00544">
    <property type="entry name" value="lgt"/>
    <property type="match status" value="1"/>
</dbReference>
<evidence type="ECO:0000256" key="2">
    <source>
        <dbReference type="ARBA" id="ARBA00022475"/>
    </source>
</evidence>
<evidence type="ECO:0000256" key="6">
    <source>
        <dbReference type="ARBA" id="ARBA00022989"/>
    </source>
</evidence>
<feature type="transmembrane region" description="Helical" evidence="8">
    <location>
        <begin position="20"/>
        <end position="37"/>
    </location>
</feature>
<name>A0A2K1PXK4_9GAMM</name>
<comment type="catalytic activity">
    <reaction evidence="8">
        <text>L-cysteinyl-[prolipoprotein] + a 1,2-diacyl-sn-glycero-3-phospho-(1'-sn-glycerol) = an S-1,2-diacyl-sn-glyceryl-L-cysteinyl-[prolipoprotein] + sn-glycerol 1-phosphate + H(+)</text>
        <dbReference type="Rhea" id="RHEA:56712"/>
        <dbReference type="Rhea" id="RHEA-COMP:14679"/>
        <dbReference type="Rhea" id="RHEA-COMP:14680"/>
        <dbReference type="ChEBI" id="CHEBI:15378"/>
        <dbReference type="ChEBI" id="CHEBI:29950"/>
        <dbReference type="ChEBI" id="CHEBI:57685"/>
        <dbReference type="ChEBI" id="CHEBI:64716"/>
        <dbReference type="ChEBI" id="CHEBI:140658"/>
        <dbReference type="EC" id="2.5.1.145"/>
    </reaction>
</comment>
<feature type="transmembrane region" description="Helical" evidence="8">
    <location>
        <begin position="197"/>
        <end position="215"/>
    </location>
</feature>
<evidence type="ECO:0000256" key="4">
    <source>
        <dbReference type="ARBA" id="ARBA00022679"/>
    </source>
</evidence>
<feature type="transmembrane region" description="Helical" evidence="8">
    <location>
        <begin position="97"/>
        <end position="114"/>
    </location>
</feature>
<protein>
    <recommendedName>
        <fullName evidence="8">Phosphatidylglycerol--prolipoprotein diacylglyceryl transferase</fullName>
        <ecNumber evidence="8">2.5.1.145</ecNumber>
    </recommendedName>
</protein>
<comment type="function">
    <text evidence="8">Catalyzes the transfer of the diacylglyceryl group from phosphatidylglycerol to the sulfhydryl group of the N-terminal cysteine of a prolipoprotein, the first step in the formation of mature lipoproteins.</text>
</comment>
<feature type="transmembrane region" description="Helical" evidence="8">
    <location>
        <begin position="221"/>
        <end position="239"/>
    </location>
</feature>
<dbReference type="Pfam" id="PF01790">
    <property type="entry name" value="LGT"/>
    <property type="match status" value="1"/>
</dbReference>
<keyword evidence="5 8" id="KW-0812">Transmembrane</keyword>
<dbReference type="HAMAP" id="MF_01147">
    <property type="entry name" value="Lgt"/>
    <property type="match status" value="1"/>
</dbReference>
<proteinExistence type="inferred from homology"/>
<keyword evidence="9" id="KW-0449">Lipoprotein</keyword>
<dbReference type="RefSeq" id="WP_103075206.1">
    <property type="nucleotide sequence ID" value="NZ_NPZB01000002.1"/>
</dbReference>
<evidence type="ECO:0000313" key="9">
    <source>
        <dbReference type="EMBL" id="PNS07501.1"/>
    </source>
</evidence>
<evidence type="ECO:0000256" key="5">
    <source>
        <dbReference type="ARBA" id="ARBA00022692"/>
    </source>
</evidence>
<dbReference type="PROSITE" id="PS01311">
    <property type="entry name" value="LGT"/>
    <property type="match status" value="1"/>
</dbReference>
<keyword evidence="2 8" id="KW-1003">Cell membrane</keyword>
<comment type="caution">
    <text evidence="9">The sequence shown here is derived from an EMBL/GenBank/DDBJ whole genome shotgun (WGS) entry which is preliminary data.</text>
</comment>
<dbReference type="GO" id="GO:0008961">
    <property type="term" value="F:phosphatidylglycerol-prolipoprotein diacylglyceryl transferase activity"/>
    <property type="evidence" value="ECO:0007669"/>
    <property type="project" value="UniProtKB-UniRule"/>
</dbReference>
<evidence type="ECO:0000256" key="3">
    <source>
        <dbReference type="ARBA" id="ARBA00022519"/>
    </source>
</evidence>
<dbReference type="EMBL" id="NPZB01000002">
    <property type="protein sequence ID" value="PNS07501.1"/>
    <property type="molecule type" value="Genomic_DNA"/>
</dbReference>
<dbReference type="InterPro" id="IPR001640">
    <property type="entry name" value="Lgt"/>
</dbReference>
<evidence type="ECO:0000256" key="1">
    <source>
        <dbReference type="ARBA" id="ARBA00007150"/>
    </source>
</evidence>
<dbReference type="UniPathway" id="UPA00664"/>
<evidence type="ECO:0000256" key="8">
    <source>
        <dbReference type="HAMAP-Rule" id="MF_01147"/>
    </source>
</evidence>
<dbReference type="Proteomes" id="UP000236220">
    <property type="component" value="Unassembled WGS sequence"/>
</dbReference>
<dbReference type="GO" id="GO:0042158">
    <property type="term" value="P:lipoprotein biosynthetic process"/>
    <property type="evidence" value="ECO:0007669"/>
    <property type="project" value="UniProtKB-UniRule"/>
</dbReference>
<dbReference type="GO" id="GO:0005886">
    <property type="term" value="C:plasma membrane"/>
    <property type="evidence" value="ECO:0007669"/>
    <property type="project" value="UniProtKB-SubCell"/>
</dbReference>
<dbReference type="PANTHER" id="PTHR30589">
    <property type="entry name" value="PROLIPOPROTEIN DIACYLGLYCERYL TRANSFERASE"/>
    <property type="match status" value="1"/>
</dbReference>
<evidence type="ECO:0000313" key="10">
    <source>
        <dbReference type="Proteomes" id="UP000236220"/>
    </source>
</evidence>
<feature type="transmembrane region" description="Helical" evidence="8">
    <location>
        <begin position="251"/>
        <end position="276"/>
    </location>
</feature>
<gene>
    <name evidence="8" type="primary">lgt</name>
    <name evidence="9" type="ORF">Lysil_1677</name>
</gene>
<dbReference type="PANTHER" id="PTHR30589:SF0">
    <property type="entry name" value="PHOSPHATIDYLGLYCEROL--PROLIPOPROTEIN DIACYLGLYCERYL TRANSFERASE"/>
    <property type="match status" value="1"/>
</dbReference>
<keyword evidence="6 8" id="KW-1133">Transmembrane helix</keyword>
<accession>A0A2K1PXK4</accession>
<keyword evidence="3" id="KW-0997">Cell inner membrane</keyword>
<keyword evidence="7 8" id="KW-0472">Membrane</keyword>
<dbReference type="EC" id="2.5.1.145" evidence="8"/>
<comment type="pathway">
    <text evidence="8">Protein modification; lipoprotein biosynthesis (diacylglyceryl transfer).</text>
</comment>
<keyword evidence="10" id="KW-1185">Reference proteome</keyword>
<evidence type="ECO:0000256" key="7">
    <source>
        <dbReference type="ARBA" id="ARBA00023136"/>
    </source>
</evidence>
<organism evidence="9 10">
    <name type="scientific">Solilutibacter silvestris</name>
    <dbReference type="NCBI Taxonomy" id="1645665"/>
    <lineage>
        <taxon>Bacteria</taxon>
        <taxon>Pseudomonadati</taxon>
        <taxon>Pseudomonadota</taxon>
        <taxon>Gammaproteobacteria</taxon>
        <taxon>Lysobacterales</taxon>
        <taxon>Lysobacteraceae</taxon>
        <taxon>Solilutibacter</taxon>
    </lineage>
</organism>
<sequence length="300" mass="33372">MPLLHQINPVALNLGPLQVHWYGLMYLLAFALAWWLGQRRIRAGFLPGVSEAGFGDLMFYGMLGVILGGRIGYILFYDLGTYLQHPLQVFEVWKGGMSFHGGLIGVMLAVWYWARKQRMHFFDVADFIVPLVPPGLGFGRIGNFINGELWGKTTGSGWGVVFPQSLPAPYSTMSASDLQVQLGAGALNPFARHPSQLYEAFLEGLVLFLVLWFFSKKPRPRFAVSGMFLLLYGVFRFVIEFVRIPDEQLKYLAFGWLTMGQLLSVPLIAAGVFLLWKSRSAPTLRVAATTGDDTQANASA</sequence>
<comment type="similarity">
    <text evidence="1 8">Belongs to the Lgt family.</text>
</comment>